<organism evidence="1 2">
    <name type="scientific">Lophiotrema nucula</name>
    <dbReference type="NCBI Taxonomy" id="690887"/>
    <lineage>
        <taxon>Eukaryota</taxon>
        <taxon>Fungi</taxon>
        <taxon>Dikarya</taxon>
        <taxon>Ascomycota</taxon>
        <taxon>Pezizomycotina</taxon>
        <taxon>Dothideomycetes</taxon>
        <taxon>Pleosporomycetidae</taxon>
        <taxon>Pleosporales</taxon>
        <taxon>Lophiotremataceae</taxon>
        <taxon>Lophiotrema</taxon>
    </lineage>
</organism>
<dbReference type="OrthoDB" id="10265322at2759"/>
<sequence>MLFASLFDKYVFAFLLRASNTSCTNIFPPPPSPEAIEVHELPLPPAVLGSCTRDINPYSTGCILQTGGLVQSGSFLPDNNHVIARVNFTGASPSSDAASIYTGDQIIIIKSDNTTFSSGSPWKCITCGVPETNVVGRDATLDYPQAFRDGKRLLAGTNIIDCGQFDLASDDCTPAVVHIYTIRWSTTPDNSGAGGLMRELRLHPDNVHIGYSSFTMGDGKLGQNSYFAKLEFNPLPTQGTPLAPRYDLTNVTILSANTTQHQPILVEDSSLSINPDAITVGELRGFSGTGKEVAYIGYPGESSNIDVFAADLTTGAVRRITSHPEYCDPLDISPDDEWTVIMDTRGSNRQMFMAGMRHIPPIIDLITTTIASSTRNNGNRRFFQPYLLDKYGDRGDYFGQKINAAGDGSPGSINDPQWNGMADPRWSLDGTKIAYWQSLTIAPACGGINPLPCPNSTEPGGRTERLMVAHLTSRKPLKIEPIKVASDTVPWGTPYEPGMTMPSLSYPAAGDYTLAGAKSGLANITLFENANSTSINSIAVSYSNYSDDGLTFLRGWENVTVENPSITLNMGIWFSDLVQSGVVNATKRTSADGFRISIDAMTNIFDANGTLTTTIDGVVYEQPANGT</sequence>
<dbReference type="AlphaFoldDB" id="A0A6A5YN50"/>
<dbReference type="InterPro" id="IPR011042">
    <property type="entry name" value="6-blade_b-propeller_TolB-like"/>
</dbReference>
<gene>
    <name evidence="1" type="ORF">BDV96DRAFT_587822</name>
</gene>
<evidence type="ECO:0000313" key="1">
    <source>
        <dbReference type="EMBL" id="KAF2108134.1"/>
    </source>
</evidence>
<dbReference type="Proteomes" id="UP000799770">
    <property type="component" value="Unassembled WGS sequence"/>
</dbReference>
<proteinExistence type="predicted"/>
<accession>A0A6A5YN50</accession>
<name>A0A6A5YN50_9PLEO</name>
<reference evidence="1" key="1">
    <citation type="journal article" date="2020" name="Stud. Mycol.">
        <title>101 Dothideomycetes genomes: a test case for predicting lifestyles and emergence of pathogens.</title>
        <authorList>
            <person name="Haridas S."/>
            <person name="Albert R."/>
            <person name="Binder M."/>
            <person name="Bloem J."/>
            <person name="Labutti K."/>
            <person name="Salamov A."/>
            <person name="Andreopoulos B."/>
            <person name="Baker S."/>
            <person name="Barry K."/>
            <person name="Bills G."/>
            <person name="Bluhm B."/>
            <person name="Cannon C."/>
            <person name="Castanera R."/>
            <person name="Culley D."/>
            <person name="Daum C."/>
            <person name="Ezra D."/>
            <person name="Gonzalez J."/>
            <person name="Henrissat B."/>
            <person name="Kuo A."/>
            <person name="Liang C."/>
            <person name="Lipzen A."/>
            <person name="Lutzoni F."/>
            <person name="Magnuson J."/>
            <person name="Mondo S."/>
            <person name="Nolan M."/>
            <person name="Ohm R."/>
            <person name="Pangilinan J."/>
            <person name="Park H.-J."/>
            <person name="Ramirez L."/>
            <person name="Alfaro M."/>
            <person name="Sun H."/>
            <person name="Tritt A."/>
            <person name="Yoshinaga Y."/>
            <person name="Zwiers L.-H."/>
            <person name="Turgeon B."/>
            <person name="Goodwin S."/>
            <person name="Spatafora J."/>
            <person name="Crous P."/>
            <person name="Grigoriev I."/>
        </authorList>
    </citation>
    <scope>NUCLEOTIDE SEQUENCE</scope>
    <source>
        <strain evidence="1">CBS 627.86</strain>
    </source>
</reference>
<dbReference type="EMBL" id="ML977349">
    <property type="protein sequence ID" value="KAF2108134.1"/>
    <property type="molecule type" value="Genomic_DNA"/>
</dbReference>
<evidence type="ECO:0008006" key="3">
    <source>
        <dbReference type="Google" id="ProtNLM"/>
    </source>
</evidence>
<evidence type="ECO:0000313" key="2">
    <source>
        <dbReference type="Proteomes" id="UP000799770"/>
    </source>
</evidence>
<keyword evidence="2" id="KW-1185">Reference proteome</keyword>
<protein>
    <recommendedName>
        <fullName evidence="3">Saponin hydrolase</fullName>
    </recommendedName>
</protein>
<dbReference type="SUPFAM" id="SSF82171">
    <property type="entry name" value="DPP6 N-terminal domain-like"/>
    <property type="match status" value="1"/>
</dbReference>
<dbReference type="Gene3D" id="2.120.10.30">
    <property type="entry name" value="TolB, C-terminal domain"/>
    <property type="match status" value="1"/>
</dbReference>